<feature type="domain" description="OmpR/PhoB-type" evidence="4">
    <location>
        <begin position="13"/>
        <end position="111"/>
    </location>
</feature>
<dbReference type="Gene3D" id="1.25.40.10">
    <property type="entry name" value="Tetratricopeptide repeat domain"/>
    <property type="match status" value="1"/>
</dbReference>
<dbReference type="InterPro" id="IPR011990">
    <property type="entry name" value="TPR-like_helical_dom_sf"/>
</dbReference>
<dbReference type="GO" id="GO:0003677">
    <property type="term" value="F:DNA binding"/>
    <property type="evidence" value="ECO:0007669"/>
    <property type="project" value="UniProtKB-UniRule"/>
</dbReference>
<proteinExistence type="predicted"/>
<dbReference type="GO" id="GO:0000160">
    <property type="term" value="P:phosphorelay signal transduction system"/>
    <property type="evidence" value="ECO:0007669"/>
    <property type="project" value="InterPro"/>
</dbReference>
<dbReference type="Proteomes" id="UP000655420">
    <property type="component" value="Unassembled WGS sequence"/>
</dbReference>
<reference evidence="5" key="1">
    <citation type="submission" date="2020-12" db="EMBL/GenBank/DDBJ databases">
        <title>Bacterial taxonomy.</title>
        <authorList>
            <person name="Pan X."/>
        </authorList>
    </citation>
    <scope>NUCLEOTIDE SEQUENCE</scope>
    <source>
        <strain evidence="5">M0105</strain>
    </source>
</reference>
<evidence type="ECO:0000256" key="3">
    <source>
        <dbReference type="PROSITE-ProRule" id="PRU01091"/>
    </source>
</evidence>
<dbReference type="InterPro" id="IPR001867">
    <property type="entry name" value="OmpR/PhoB-type_DNA-bd"/>
</dbReference>
<evidence type="ECO:0000256" key="2">
    <source>
        <dbReference type="PROSITE-ProRule" id="PRU00339"/>
    </source>
</evidence>
<dbReference type="SMART" id="SM00862">
    <property type="entry name" value="Trans_reg_C"/>
    <property type="match status" value="1"/>
</dbReference>
<dbReference type="PANTHER" id="PTHR47691">
    <property type="entry name" value="REGULATOR-RELATED"/>
    <property type="match status" value="1"/>
</dbReference>
<dbReference type="Gene3D" id="1.10.10.10">
    <property type="entry name" value="Winged helix-like DNA-binding domain superfamily/Winged helix DNA-binding domain"/>
    <property type="match status" value="1"/>
</dbReference>
<evidence type="ECO:0000313" key="6">
    <source>
        <dbReference type="Proteomes" id="UP000655420"/>
    </source>
</evidence>
<dbReference type="GO" id="GO:0006355">
    <property type="term" value="P:regulation of DNA-templated transcription"/>
    <property type="evidence" value="ECO:0007669"/>
    <property type="project" value="InterPro"/>
</dbReference>
<dbReference type="SUPFAM" id="SSF48452">
    <property type="entry name" value="TPR-like"/>
    <property type="match status" value="1"/>
</dbReference>
<comment type="caution">
    <text evidence="5">The sequence shown here is derived from an EMBL/GenBank/DDBJ whole genome shotgun (WGS) entry which is preliminary data.</text>
</comment>
<accession>A0A8J7SFM5</accession>
<gene>
    <name evidence="5" type="ORF">H0I76_05020</name>
</gene>
<dbReference type="SUPFAM" id="SSF46894">
    <property type="entry name" value="C-terminal effector domain of the bipartite response regulators"/>
    <property type="match status" value="1"/>
</dbReference>
<evidence type="ECO:0000256" key="1">
    <source>
        <dbReference type="ARBA" id="ARBA00023125"/>
    </source>
</evidence>
<dbReference type="EMBL" id="JAEHHL010000002">
    <property type="protein sequence ID" value="MBK0398540.1"/>
    <property type="molecule type" value="Genomic_DNA"/>
</dbReference>
<dbReference type="InterPro" id="IPR019734">
    <property type="entry name" value="TPR_rpt"/>
</dbReference>
<dbReference type="InterPro" id="IPR036388">
    <property type="entry name" value="WH-like_DNA-bd_sf"/>
</dbReference>
<dbReference type="PROSITE" id="PS51755">
    <property type="entry name" value="OMPR_PHOB"/>
    <property type="match status" value="1"/>
</dbReference>
<dbReference type="AlphaFoldDB" id="A0A8J7SFM5"/>
<protein>
    <submittedName>
        <fullName evidence="5">Winged helix-turn-helix domain-containing protein</fullName>
    </submittedName>
</protein>
<organism evidence="5 6">
    <name type="scientific">Thermohalobaculum xanthum</name>
    <dbReference type="NCBI Taxonomy" id="2753746"/>
    <lineage>
        <taxon>Bacteria</taxon>
        <taxon>Pseudomonadati</taxon>
        <taxon>Pseudomonadota</taxon>
        <taxon>Alphaproteobacteria</taxon>
        <taxon>Rhodobacterales</taxon>
        <taxon>Paracoccaceae</taxon>
        <taxon>Thermohalobaculum</taxon>
    </lineage>
</organism>
<feature type="DNA-binding region" description="OmpR/PhoB-type" evidence="3">
    <location>
        <begin position="13"/>
        <end position="111"/>
    </location>
</feature>
<dbReference type="PANTHER" id="PTHR47691:SF3">
    <property type="entry name" value="HTH-TYPE TRANSCRIPTIONAL REGULATOR RV0890C-RELATED"/>
    <property type="match status" value="1"/>
</dbReference>
<evidence type="ECO:0000313" key="5">
    <source>
        <dbReference type="EMBL" id="MBK0398540.1"/>
    </source>
</evidence>
<dbReference type="Pfam" id="PF00486">
    <property type="entry name" value="Trans_reg_C"/>
    <property type="match status" value="1"/>
</dbReference>
<keyword evidence="6" id="KW-1185">Reference proteome</keyword>
<dbReference type="InterPro" id="IPR016032">
    <property type="entry name" value="Sig_transdc_resp-reg_C-effctor"/>
</dbReference>
<keyword evidence="1 3" id="KW-0238">DNA-binding</keyword>
<keyword evidence="2" id="KW-0802">TPR repeat</keyword>
<dbReference type="CDD" id="cd00383">
    <property type="entry name" value="trans_reg_C"/>
    <property type="match status" value="1"/>
</dbReference>
<sequence>MTRDDTLRQEFDNMRYSFGEFTLDPGRLELARGGMQLPLEPQVFDVLHHLVEHRDRVVSAQELVDTVWGGRIVSDAAITSRVRDVRRALGDDGNTQRWIRTIRGRGFRFMGEVLEHTPSGVALANVAGAAQGDPGISERIVTEVLFRPAIAVLPFEDHSEASDRSYLADGLTDEVIGALCAWRWFPVIARNTSNLFRGSSLPAAEIGRRCGARYLLQGSMICDSGRVRLSVSLVDAEGDVLVWSSRITRQLDDLLTLEDEIATETVARLEPEIQGAEMRRVLRKASTDLTAWDLAMRAKWHVFRGQDGDFRAAENLAAEAAEREPGWYLPYTLIAQSRFQAAMSGFSGSDTRVAFSGTLAAARQALEIDRGAWLAHALTGVGELWTNFNHDRALEHVYRAIELNPSAAQNYHFGGCITGFAGDPATARIHQSRIAKLDAVYPYAAVIESDLGLWHLLDGDYDQAESHLVRAETLDPQYPRALQRRIALAGLQGRRDVAQRAQQQLRALGSTLDIEAILASYPFRKEEHRALLRAGFLRSGLNA</sequence>
<evidence type="ECO:0000259" key="4">
    <source>
        <dbReference type="PROSITE" id="PS51755"/>
    </source>
</evidence>
<name>A0A8J7SFM5_9RHOB</name>
<feature type="repeat" description="TPR" evidence="2">
    <location>
        <begin position="445"/>
        <end position="478"/>
    </location>
</feature>
<dbReference type="PROSITE" id="PS50005">
    <property type="entry name" value="TPR"/>
    <property type="match status" value="1"/>
</dbReference>